<dbReference type="Gene3D" id="3.10.129.10">
    <property type="entry name" value="Hotdog Thioesterase"/>
    <property type="match status" value="1"/>
</dbReference>
<dbReference type="STRING" id="568860.SAMN05421811_102783"/>
<dbReference type="AlphaFoldDB" id="A0A1I0DM73"/>
<proteinExistence type="predicted"/>
<name>A0A1I0DM73_9ACTN</name>
<gene>
    <name evidence="1" type="ORF">SAMN05421811_102783</name>
</gene>
<dbReference type="Proteomes" id="UP000199361">
    <property type="component" value="Unassembled WGS sequence"/>
</dbReference>
<sequence length="148" mass="15659">MSLDVGALLLETVPFARTVGIVFDEVGDGRAVCRLPDREDVHNHVAGPHAGALFTLAETASGAAMLSLLGDELGRAVPLTTGASVEYRKFAKGEVRAEARLLATREAVVAELDAGGRPEFEVAVELTDGDGVLVSTVAITWTLRPHRR</sequence>
<dbReference type="InterPro" id="IPR027961">
    <property type="entry name" value="DUF4442"/>
</dbReference>
<dbReference type="InterPro" id="IPR029069">
    <property type="entry name" value="HotDog_dom_sf"/>
</dbReference>
<dbReference type="OrthoDB" id="196313at2"/>
<evidence type="ECO:0000313" key="1">
    <source>
        <dbReference type="EMBL" id="SET33439.1"/>
    </source>
</evidence>
<dbReference type="EMBL" id="FOHX01000002">
    <property type="protein sequence ID" value="SET33439.1"/>
    <property type="molecule type" value="Genomic_DNA"/>
</dbReference>
<dbReference type="SUPFAM" id="SSF54637">
    <property type="entry name" value="Thioesterase/thiol ester dehydrase-isomerase"/>
    <property type="match status" value="1"/>
</dbReference>
<keyword evidence="2" id="KW-1185">Reference proteome</keyword>
<organism evidence="1 2">
    <name type="scientific">Nonomuraea wenchangensis</name>
    <dbReference type="NCBI Taxonomy" id="568860"/>
    <lineage>
        <taxon>Bacteria</taxon>
        <taxon>Bacillati</taxon>
        <taxon>Actinomycetota</taxon>
        <taxon>Actinomycetes</taxon>
        <taxon>Streptosporangiales</taxon>
        <taxon>Streptosporangiaceae</taxon>
        <taxon>Nonomuraea</taxon>
    </lineage>
</organism>
<protein>
    <submittedName>
        <fullName evidence="1">Uncharacterized domain 1-containing protein</fullName>
    </submittedName>
</protein>
<evidence type="ECO:0000313" key="2">
    <source>
        <dbReference type="Proteomes" id="UP000199361"/>
    </source>
</evidence>
<accession>A0A1I0DM73</accession>
<dbReference type="Pfam" id="PF14539">
    <property type="entry name" value="DUF4442"/>
    <property type="match status" value="1"/>
</dbReference>
<reference evidence="1 2" key="1">
    <citation type="submission" date="2016-10" db="EMBL/GenBank/DDBJ databases">
        <authorList>
            <person name="de Groot N.N."/>
        </authorList>
    </citation>
    <scope>NUCLEOTIDE SEQUENCE [LARGE SCALE GENOMIC DNA]</scope>
    <source>
        <strain evidence="1 2">CGMCC 4.5598</strain>
    </source>
</reference>
<dbReference type="CDD" id="cd03443">
    <property type="entry name" value="PaaI_thioesterase"/>
    <property type="match status" value="1"/>
</dbReference>
<dbReference type="RefSeq" id="WP_091078828.1">
    <property type="nucleotide sequence ID" value="NZ_FOHX01000002.1"/>
</dbReference>